<dbReference type="SUPFAM" id="SSF53254">
    <property type="entry name" value="Phosphoglycerate mutase-like"/>
    <property type="match status" value="1"/>
</dbReference>
<dbReference type="AlphaFoldDB" id="A0A0N5AHJ3"/>
<sequence>MGTQTNAGKNQGPHIIWTVRHGQRIDNIDVTWKNSAPRGAWDDSPLSSRGLQQAKECGEFFAKQEVGVLISSPFTRCVQTASAISESFPHSLPICIEPGICESLHVCQDPPGYQPLIDLKKQFPNIDTTYEAIITHMKPEKNEIECKGRLTAVLNELKKRYSENILIVSHGAPIAMIHEILDGKWLYVGQCTISKFISTDGKNYAAAICGDSSHLSDRTNLREREIQKPIL</sequence>
<organism evidence="1 2">
    <name type="scientific">Syphacia muris</name>
    <dbReference type="NCBI Taxonomy" id="451379"/>
    <lineage>
        <taxon>Eukaryota</taxon>
        <taxon>Metazoa</taxon>
        <taxon>Ecdysozoa</taxon>
        <taxon>Nematoda</taxon>
        <taxon>Chromadorea</taxon>
        <taxon>Rhabditida</taxon>
        <taxon>Spirurina</taxon>
        <taxon>Oxyuridomorpha</taxon>
        <taxon>Oxyuroidea</taxon>
        <taxon>Oxyuridae</taxon>
        <taxon>Syphacia</taxon>
    </lineage>
</organism>
<dbReference type="Proteomes" id="UP000046393">
    <property type="component" value="Unplaced"/>
</dbReference>
<reference evidence="2" key="1">
    <citation type="submission" date="2017-02" db="UniProtKB">
        <authorList>
            <consortium name="WormBaseParasite"/>
        </authorList>
    </citation>
    <scope>IDENTIFICATION</scope>
</reference>
<dbReference type="PANTHER" id="PTHR16469:SF27">
    <property type="entry name" value="UBIQUITIN-ASSOCIATED AND SH3 DOMAIN-CONTAINING BA-RELATED"/>
    <property type="match status" value="1"/>
</dbReference>
<dbReference type="SMART" id="SM00855">
    <property type="entry name" value="PGAM"/>
    <property type="match status" value="1"/>
</dbReference>
<dbReference type="PANTHER" id="PTHR16469">
    <property type="entry name" value="UBIQUITIN-ASSOCIATED AND SH3 DOMAIN-CONTAINING BA-RELATED"/>
    <property type="match status" value="1"/>
</dbReference>
<dbReference type="CDD" id="cd07067">
    <property type="entry name" value="HP_PGM_like"/>
    <property type="match status" value="1"/>
</dbReference>
<proteinExistence type="predicted"/>
<dbReference type="InterPro" id="IPR029033">
    <property type="entry name" value="His_PPase_superfam"/>
</dbReference>
<evidence type="ECO:0000313" key="1">
    <source>
        <dbReference type="Proteomes" id="UP000046393"/>
    </source>
</evidence>
<keyword evidence="1" id="KW-1185">Reference proteome</keyword>
<dbReference type="InterPro" id="IPR013078">
    <property type="entry name" value="His_Pase_superF_clade-1"/>
</dbReference>
<dbReference type="GO" id="GO:0016791">
    <property type="term" value="F:phosphatase activity"/>
    <property type="evidence" value="ECO:0007669"/>
    <property type="project" value="UniProtKB-ARBA"/>
</dbReference>
<dbReference type="WBParaSite" id="SMUV_0000384901-mRNA-1">
    <property type="protein sequence ID" value="SMUV_0000384901-mRNA-1"/>
    <property type="gene ID" value="SMUV_0000384901"/>
</dbReference>
<dbReference type="STRING" id="451379.A0A0N5AHJ3"/>
<dbReference type="Gene3D" id="3.40.50.1240">
    <property type="entry name" value="Phosphoglycerate mutase-like"/>
    <property type="match status" value="1"/>
</dbReference>
<dbReference type="Pfam" id="PF00300">
    <property type="entry name" value="His_Phos_1"/>
    <property type="match status" value="1"/>
</dbReference>
<evidence type="ECO:0000313" key="2">
    <source>
        <dbReference type="WBParaSite" id="SMUV_0000384901-mRNA-1"/>
    </source>
</evidence>
<accession>A0A0N5AHJ3</accession>
<protein>
    <submittedName>
        <fullName evidence="2">Phosphoglycerate mutase family protein</fullName>
    </submittedName>
</protein>
<name>A0A0N5AHJ3_9BILA</name>
<dbReference type="InterPro" id="IPR051710">
    <property type="entry name" value="Phosphatase_SH3-domain"/>
</dbReference>